<accession>A0A5C3NU41</accession>
<dbReference type="Pfam" id="PF18758">
    <property type="entry name" value="KDZ"/>
    <property type="match status" value="1"/>
</dbReference>
<feature type="region of interest" description="Disordered" evidence="1">
    <location>
        <begin position="1"/>
        <end position="25"/>
    </location>
</feature>
<dbReference type="InterPro" id="IPR041457">
    <property type="entry name" value="CxC2_KDZ-assoc"/>
</dbReference>
<dbReference type="AlphaFoldDB" id="A0A5C3NU41"/>
<proteinExistence type="predicted"/>
<name>A0A5C3NU41_9APHY</name>
<dbReference type="EMBL" id="ML211695">
    <property type="protein sequence ID" value="TFK80854.1"/>
    <property type="molecule type" value="Genomic_DNA"/>
</dbReference>
<evidence type="ECO:0000313" key="3">
    <source>
        <dbReference type="EMBL" id="TFK80854.1"/>
    </source>
</evidence>
<sequence length="993" mass="110686">MSTTSRISKKSKKSGQQGGFYEPPSTTAQILSVSADGRRLNVSRKHIHDQHLGPAQNDDTFASPQHNIFHLPAEDDLLPTAVPEIMEGVGGVRVVAKPRAKRYPASDEPLRAWVPFRDEYLDEAMRHEGRGLARTLSTCPRCDEGTPMLRCLDCAGGEMLCAACMLHAHVKLPLHRIQEWEGTFFKHTSLRALGLFVQPAHQDGSHCLTFRPGDVGLTPITVVHTNGLHVISVRFCSCGAEERRTVFLRMAWWPATALEPRTCATFDVLRQFHLLNLQGKVTIFDFYKSLELATDNTGLEEIPDRAQAMTLMVRQWRHILLAKRAGRCHDISGIGGTPKGGFAVECRACPTPGVNLPSGWEDAPIEDAWLYQLMISQDANFRLKNRLRSGSHEDPWLGPGLAYCVDDIPYNEYIIQFATQEDIRTCSGFAALLNALTRNAKGLRSTGVISVSCRHEFFMGQGMGEMQKGERWANIDYVLASAVKGKGVRKIMDSYDVGCEHGKGFFVRADEFPDHIKLDLPSDAWAFVVPKFHVSAHKPECQAVYSPNYVPHTARFDGEHVERLWSVLNPAAPSLKEMGPGSQKETLDDLCGFNNWRKTVKLGDQLLKQMVEALPEAGVHTKEFKAFDAKLRKERLDDVMKWEEMVFAWEADRRTSPSPFTIQTRSITRADVRLRLLTEEHSSMVNDQAARLDTGPSAFIVLGLDIRTTQLNLTLLRKETEASDSSMQRINLQNRLAALLGKIRKFVQLQAVYMPHLHDAGAPPKALTLLDIDSFAIILPSDVHFDQRITVCGQHTQLPKIEDELQYADACDALESVRHSLRMRTCYNQDKIANVTGQVHNTKARSLQSSVDQAVKNAAARYRGAREAIERLRGPGPWQQSLRPLLDSDLTQIMPPALQLDEELEEGLVAYADEHAFMETRLADAFEGKWAVIREKAREYLASSTPVTITATASTTVSTTAQEESSVEGAGLDVVHVEIEVASEVEDSGGEDE</sequence>
<protein>
    <recommendedName>
        <fullName evidence="2">CxC2-like cysteine cluster KDZ transposase-associated domain-containing protein</fullName>
    </recommendedName>
</protein>
<keyword evidence="4" id="KW-1185">Reference proteome</keyword>
<organism evidence="3 4">
    <name type="scientific">Polyporus arcularius HHB13444</name>
    <dbReference type="NCBI Taxonomy" id="1314778"/>
    <lineage>
        <taxon>Eukaryota</taxon>
        <taxon>Fungi</taxon>
        <taxon>Dikarya</taxon>
        <taxon>Basidiomycota</taxon>
        <taxon>Agaricomycotina</taxon>
        <taxon>Agaricomycetes</taxon>
        <taxon>Polyporales</taxon>
        <taxon>Polyporaceae</taxon>
        <taxon>Polyporus</taxon>
    </lineage>
</organism>
<dbReference type="Proteomes" id="UP000308197">
    <property type="component" value="Unassembled WGS sequence"/>
</dbReference>
<dbReference type="PANTHER" id="PTHR33096">
    <property type="entry name" value="CXC2 DOMAIN-CONTAINING PROTEIN"/>
    <property type="match status" value="1"/>
</dbReference>
<evidence type="ECO:0000256" key="1">
    <source>
        <dbReference type="SAM" id="MobiDB-lite"/>
    </source>
</evidence>
<dbReference type="Pfam" id="PF18803">
    <property type="entry name" value="CxC2"/>
    <property type="match status" value="1"/>
</dbReference>
<evidence type="ECO:0000259" key="2">
    <source>
        <dbReference type="Pfam" id="PF18803"/>
    </source>
</evidence>
<dbReference type="InterPro" id="IPR040521">
    <property type="entry name" value="KDZ"/>
</dbReference>
<dbReference type="CDD" id="cd19757">
    <property type="entry name" value="Bbox1"/>
    <property type="match status" value="1"/>
</dbReference>
<gene>
    <name evidence="3" type="ORF">K466DRAFT_503166</name>
</gene>
<dbReference type="InParanoid" id="A0A5C3NU41"/>
<reference evidence="3 4" key="1">
    <citation type="journal article" date="2019" name="Nat. Ecol. Evol.">
        <title>Megaphylogeny resolves global patterns of mushroom evolution.</title>
        <authorList>
            <person name="Varga T."/>
            <person name="Krizsan K."/>
            <person name="Foldi C."/>
            <person name="Dima B."/>
            <person name="Sanchez-Garcia M."/>
            <person name="Sanchez-Ramirez S."/>
            <person name="Szollosi G.J."/>
            <person name="Szarkandi J.G."/>
            <person name="Papp V."/>
            <person name="Albert L."/>
            <person name="Andreopoulos W."/>
            <person name="Angelini C."/>
            <person name="Antonin V."/>
            <person name="Barry K.W."/>
            <person name="Bougher N.L."/>
            <person name="Buchanan P."/>
            <person name="Buyck B."/>
            <person name="Bense V."/>
            <person name="Catcheside P."/>
            <person name="Chovatia M."/>
            <person name="Cooper J."/>
            <person name="Damon W."/>
            <person name="Desjardin D."/>
            <person name="Finy P."/>
            <person name="Geml J."/>
            <person name="Haridas S."/>
            <person name="Hughes K."/>
            <person name="Justo A."/>
            <person name="Karasinski D."/>
            <person name="Kautmanova I."/>
            <person name="Kiss B."/>
            <person name="Kocsube S."/>
            <person name="Kotiranta H."/>
            <person name="LaButti K.M."/>
            <person name="Lechner B.E."/>
            <person name="Liimatainen K."/>
            <person name="Lipzen A."/>
            <person name="Lukacs Z."/>
            <person name="Mihaltcheva S."/>
            <person name="Morgado L.N."/>
            <person name="Niskanen T."/>
            <person name="Noordeloos M.E."/>
            <person name="Ohm R.A."/>
            <person name="Ortiz-Santana B."/>
            <person name="Ovrebo C."/>
            <person name="Racz N."/>
            <person name="Riley R."/>
            <person name="Savchenko A."/>
            <person name="Shiryaev A."/>
            <person name="Soop K."/>
            <person name="Spirin V."/>
            <person name="Szebenyi C."/>
            <person name="Tomsovsky M."/>
            <person name="Tulloss R.E."/>
            <person name="Uehling J."/>
            <person name="Grigoriev I.V."/>
            <person name="Vagvolgyi C."/>
            <person name="Papp T."/>
            <person name="Martin F.M."/>
            <person name="Miettinen O."/>
            <person name="Hibbett D.S."/>
            <person name="Nagy L.G."/>
        </authorList>
    </citation>
    <scope>NUCLEOTIDE SEQUENCE [LARGE SCALE GENOMIC DNA]</scope>
    <source>
        <strain evidence="3 4">HHB13444</strain>
    </source>
</reference>
<feature type="domain" description="CxC2-like cysteine cluster KDZ transposase-associated" evidence="2">
    <location>
        <begin position="190"/>
        <end position="298"/>
    </location>
</feature>
<evidence type="ECO:0000313" key="4">
    <source>
        <dbReference type="Proteomes" id="UP000308197"/>
    </source>
</evidence>
<dbReference type="STRING" id="1314778.A0A5C3NU41"/>
<dbReference type="PANTHER" id="PTHR33096:SF1">
    <property type="entry name" value="CXC1-LIKE CYSTEINE CLUSTER ASSOCIATED WITH KDZ TRANSPOSASES DOMAIN-CONTAINING PROTEIN"/>
    <property type="match status" value="1"/>
</dbReference>